<sequence length="540" mass="60910">MYNLVIGTTIAETIRRIKAEQAASEKEKQKPRAPPEPVEEAEQSEGEAEVQESEEDVEEDAEADVDAEVVDTAADDGEEVSAADARRFIKAIRKSKKRQVSSQHADPKQLTEHFKTWGRHCHRLCGLYTDIHKTIVCGMTVLRADPCVDEDFEACYKAIPNMSASSAKLYTDKFFFLCDNIPKFMALCEQIIASPEDVFIFAKYMQVHAAAGRTTDISTLKTSFHSYFPYVVISKERVIPPPGPGRLIVPIDERSAFDRDPAEYCKKKIAQNKHLAAGAVRHKKRHQGDRPEHRDDNKSYPSYLFPTDLKYDKTQPQRQIFKSDFMVAIFRHLFQGPSAVGRGNGSRGLGRKTIVDIYGITQVTPEYLAYVATLVRYLVNTEDRWSGDDRQRTGHGLHVSLHRLLTVEYQAWKEDIESNEMEQSTDPLDWNVFAFFNDKVFGSEAGAPDQQDADDEDVFSSDEDDVRVQMLKARMAELEARRERRANGLRGASPPRSPPSELGSVDFQTVEVVDLTLAVVEVPSDHEELADDAAGWSLPY</sequence>
<feature type="compositionally biased region" description="Basic and acidic residues" evidence="1">
    <location>
        <begin position="288"/>
        <end position="298"/>
    </location>
</feature>
<dbReference type="AlphaFoldDB" id="A0A4Q9PA46"/>
<feature type="region of interest" description="Disordered" evidence="1">
    <location>
        <begin position="275"/>
        <end position="299"/>
    </location>
</feature>
<organism evidence="2 3">
    <name type="scientific">Dichomitus squalens</name>
    <dbReference type="NCBI Taxonomy" id="114155"/>
    <lineage>
        <taxon>Eukaryota</taxon>
        <taxon>Fungi</taxon>
        <taxon>Dikarya</taxon>
        <taxon>Basidiomycota</taxon>
        <taxon>Agaricomycotina</taxon>
        <taxon>Agaricomycetes</taxon>
        <taxon>Polyporales</taxon>
        <taxon>Polyporaceae</taxon>
        <taxon>Dichomitus</taxon>
    </lineage>
</organism>
<dbReference type="EMBL" id="ML145308">
    <property type="protein sequence ID" value="TBU51549.1"/>
    <property type="molecule type" value="Genomic_DNA"/>
</dbReference>
<feature type="region of interest" description="Disordered" evidence="1">
    <location>
        <begin position="483"/>
        <end position="505"/>
    </location>
</feature>
<proteinExistence type="predicted"/>
<evidence type="ECO:0000313" key="3">
    <source>
        <dbReference type="Proteomes" id="UP000292082"/>
    </source>
</evidence>
<dbReference type="Proteomes" id="UP000292082">
    <property type="component" value="Unassembled WGS sequence"/>
</dbReference>
<gene>
    <name evidence="2" type="ORF">BD310DRAFT_982501</name>
</gene>
<dbReference type="InterPro" id="IPR046521">
    <property type="entry name" value="DUF6698"/>
</dbReference>
<feature type="compositionally biased region" description="Acidic residues" evidence="1">
    <location>
        <begin position="37"/>
        <end position="65"/>
    </location>
</feature>
<evidence type="ECO:0000313" key="2">
    <source>
        <dbReference type="EMBL" id="TBU51549.1"/>
    </source>
</evidence>
<accession>A0A4Q9PA46</accession>
<dbReference type="Pfam" id="PF20414">
    <property type="entry name" value="DUF6698"/>
    <property type="match status" value="1"/>
</dbReference>
<name>A0A4Q9PA46_9APHY</name>
<feature type="region of interest" description="Disordered" evidence="1">
    <location>
        <begin position="20"/>
        <end position="65"/>
    </location>
</feature>
<evidence type="ECO:0000256" key="1">
    <source>
        <dbReference type="SAM" id="MobiDB-lite"/>
    </source>
</evidence>
<feature type="compositionally biased region" description="Basic and acidic residues" evidence="1">
    <location>
        <begin position="20"/>
        <end position="30"/>
    </location>
</feature>
<keyword evidence="3" id="KW-1185">Reference proteome</keyword>
<reference evidence="2 3" key="1">
    <citation type="submission" date="2019-01" db="EMBL/GenBank/DDBJ databases">
        <title>Draft genome sequences of three monokaryotic isolates of the white-rot basidiomycete fungus Dichomitus squalens.</title>
        <authorList>
            <consortium name="DOE Joint Genome Institute"/>
            <person name="Lopez S.C."/>
            <person name="Andreopoulos B."/>
            <person name="Pangilinan J."/>
            <person name="Lipzen A."/>
            <person name="Riley R."/>
            <person name="Ahrendt S."/>
            <person name="Ng V."/>
            <person name="Barry K."/>
            <person name="Daum C."/>
            <person name="Grigoriev I.V."/>
            <person name="Hilden K.S."/>
            <person name="Makela M.R."/>
            <person name="de Vries R.P."/>
        </authorList>
    </citation>
    <scope>NUCLEOTIDE SEQUENCE [LARGE SCALE GENOMIC DNA]</scope>
    <source>
        <strain evidence="2 3">CBS 464.89</strain>
    </source>
</reference>
<protein>
    <submittedName>
        <fullName evidence="2">Uncharacterized protein</fullName>
    </submittedName>
</protein>